<evidence type="ECO:0000313" key="4">
    <source>
        <dbReference type="Proteomes" id="UP000034196"/>
    </source>
</evidence>
<dbReference type="RefSeq" id="WP_046583453.1">
    <property type="nucleotide sequence ID" value="NZ_LAVA02000011.1"/>
</dbReference>
<dbReference type="AlphaFoldDB" id="A0A1J4P640"/>
<protein>
    <submittedName>
        <fullName evidence="3">TIGR03943 family protein</fullName>
    </submittedName>
</protein>
<dbReference type="EMBL" id="LAVA02000011">
    <property type="protein sequence ID" value="OIJ68973.1"/>
    <property type="molecule type" value="Genomic_DNA"/>
</dbReference>
<dbReference type="OrthoDB" id="359029at2"/>
<feature type="transmembrane region" description="Helical" evidence="2">
    <location>
        <begin position="136"/>
        <end position="158"/>
    </location>
</feature>
<gene>
    <name evidence="3" type="ORF">WN71_005845</name>
</gene>
<dbReference type="NCBIfam" id="TIGR03943">
    <property type="entry name" value="TIGR03943 family putative permease subunit"/>
    <property type="match status" value="1"/>
</dbReference>
<feature type="region of interest" description="Disordered" evidence="1">
    <location>
        <begin position="67"/>
        <end position="129"/>
    </location>
</feature>
<evidence type="ECO:0000256" key="2">
    <source>
        <dbReference type="SAM" id="Phobius"/>
    </source>
</evidence>
<feature type="transmembrane region" description="Helical" evidence="2">
    <location>
        <begin position="39"/>
        <end position="58"/>
    </location>
</feature>
<keyword evidence="4" id="KW-1185">Reference proteome</keyword>
<keyword evidence="2" id="KW-1133">Transmembrane helix</keyword>
<dbReference type="STRING" id="1428628.WN71_005845"/>
<dbReference type="InterPro" id="IPR015402">
    <property type="entry name" value="DUF1980"/>
</dbReference>
<evidence type="ECO:0000256" key="1">
    <source>
        <dbReference type="SAM" id="MobiDB-lite"/>
    </source>
</evidence>
<keyword evidence="2" id="KW-0812">Transmembrane</keyword>
<feature type="compositionally biased region" description="Basic and acidic residues" evidence="1">
    <location>
        <begin position="79"/>
        <end position="129"/>
    </location>
</feature>
<keyword evidence="2" id="KW-0472">Membrane</keyword>
<accession>A0A1J4P640</accession>
<name>A0A1J4P640_9ACTN</name>
<organism evidence="3 4">
    <name type="scientific">Streptomyces mangrovisoli</name>
    <dbReference type="NCBI Taxonomy" id="1428628"/>
    <lineage>
        <taxon>Bacteria</taxon>
        <taxon>Bacillati</taxon>
        <taxon>Actinomycetota</taxon>
        <taxon>Actinomycetes</taxon>
        <taxon>Kitasatosporales</taxon>
        <taxon>Streptomycetaceae</taxon>
        <taxon>Streptomyces</taxon>
    </lineage>
</organism>
<reference evidence="3" key="1">
    <citation type="submission" date="2016-10" db="EMBL/GenBank/DDBJ databases">
        <title>Genome sequence of Streptomyces mangrovisoli MUSC 149.</title>
        <authorList>
            <person name="Lee L.-H."/>
            <person name="Ser H.-L."/>
        </authorList>
    </citation>
    <scope>NUCLEOTIDE SEQUENCE [LARGE SCALE GENOMIC DNA]</scope>
    <source>
        <strain evidence="3">MUSC 149</strain>
    </source>
</reference>
<dbReference type="Proteomes" id="UP000034196">
    <property type="component" value="Unassembled WGS sequence"/>
</dbReference>
<proteinExistence type="predicted"/>
<sequence length="300" mass="32493">MKRPVQVVLLLLIGAGLLHSALFTDLYLRYVKEGLRPLLIASGVLLTLLGAVSGVLGWRERKRERAGGGAADCSADGHACTRDHEHQHQHQHAHDHGDEHQREHTHDHDHGDEHQREHTHDHGHDHGHDHAAAPRVAWLLFLPALSLLVYAPSALGAYTAARAGGKPVARHQQFAPLPATSPLPMTLTDFTTRVQQDHAHAIEGRAVRLTGFVTPAARGGGWYLTRIIFTCCAADAQTVKIRMYGGGAPAADTWLAVTGTWHPRGALGTRSAEAALDVRGTRPMAQPVNAFTDDLPLTPS</sequence>
<comment type="caution">
    <text evidence="3">The sequence shown here is derived from an EMBL/GenBank/DDBJ whole genome shotgun (WGS) entry which is preliminary data.</text>
</comment>
<evidence type="ECO:0000313" key="3">
    <source>
        <dbReference type="EMBL" id="OIJ68973.1"/>
    </source>
</evidence>